<keyword evidence="1" id="KW-0472">Membrane</keyword>
<dbReference type="AlphaFoldDB" id="A0A1H9ZJR6"/>
<keyword evidence="3" id="KW-1185">Reference proteome</keyword>
<feature type="transmembrane region" description="Helical" evidence="1">
    <location>
        <begin position="20"/>
        <end position="42"/>
    </location>
</feature>
<keyword evidence="1" id="KW-1133">Transmembrane helix</keyword>
<evidence type="ECO:0000313" key="3">
    <source>
        <dbReference type="Proteomes" id="UP000243819"/>
    </source>
</evidence>
<accession>A0A1H9ZJR6</accession>
<sequence length="69" mass="8105">MVRKKVKVVVSQGTVKFFKYTWFPVIAALLFIIGLQIGIYLITKDNQGNFTSLFNREIWSNFWDAIKNF</sequence>
<reference evidence="3" key="1">
    <citation type="submission" date="2016-10" db="EMBL/GenBank/DDBJ databases">
        <authorList>
            <person name="Varghese N."/>
            <person name="Submissions S."/>
        </authorList>
    </citation>
    <scope>NUCLEOTIDE SEQUENCE [LARGE SCALE GENOMIC DNA]</scope>
    <source>
        <strain evidence="3">DSM 13577</strain>
    </source>
</reference>
<dbReference type="EMBL" id="FOIF01000010">
    <property type="protein sequence ID" value="SES81941.1"/>
    <property type="molecule type" value="Genomic_DNA"/>
</dbReference>
<name>A0A1H9ZJR6_9FIRM</name>
<dbReference type="RefSeq" id="WP_091349548.1">
    <property type="nucleotide sequence ID" value="NZ_FOIF01000010.1"/>
</dbReference>
<proteinExistence type="predicted"/>
<keyword evidence="1" id="KW-0812">Transmembrane</keyword>
<dbReference type="STRING" id="1120990.SAMN03080614_101017"/>
<dbReference type="OrthoDB" id="9880126at2"/>
<protein>
    <submittedName>
        <fullName evidence="2">Uncharacterized protein</fullName>
    </submittedName>
</protein>
<evidence type="ECO:0000256" key="1">
    <source>
        <dbReference type="SAM" id="Phobius"/>
    </source>
</evidence>
<evidence type="ECO:0000313" key="2">
    <source>
        <dbReference type="EMBL" id="SES81941.1"/>
    </source>
</evidence>
<gene>
    <name evidence="2" type="ORF">SAMN03080614_101017</name>
</gene>
<dbReference type="Proteomes" id="UP000243819">
    <property type="component" value="Unassembled WGS sequence"/>
</dbReference>
<organism evidence="2 3">
    <name type="scientific">Anaerobranca gottschalkii DSM 13577</name>
    <dbReference type="NCBI Taxonomy" id="1120990"/>
    <lineage>
        <taxon>Bacteria</taxon>
        <taxon>Bacillati</taxon>
        <taxon>Bacillota</taxon>
        <taxon>Clostridia</taxon>
        <taxon>Eubacteriales</taxon>
        <taxon>Proteinivoracaceae</taxon>
        <taxon>Anaerobranca</taxon>
    </lineage>
</organism>